<evidence type="ECO:0000256" key="6">
    <source>
        <dbReference type="ARBA" id="ARBA00023136"/>
    </source>
</evidence>
<comment type="similarity">
    <text evidence="7">Belongs to the glycosyltransferase 87 family.</text>
</comment>
<feature type="transmembrane region" description="Helical" evidence="9">
    <location>
        <begin position="91"/>
        <end position="115"/>
    </location>
</feature>
<evidence type="ECO:0000313" key="11">
    <source>
        <dbReference type="Proteomes" id="UP000334990"/>
    </source>
</evidence>
<dbReference type="GO" id="GO:0016758">
    <property type="term" value="F:hexosyltransferase activity"/>
    <property type="evidence" value="ECO:0007669"/>
    <property type="project" value="InterPro"/>
</dbReference>
<feature type="transmembrane region" description="Helical" evidence="9">
    <location>
        <begin position="122"/>
        <end position="139"/>
    </location>
</feature>
<dbReference type="AlphaFoldDB" id="A0A5M3W9B7"/>
<comment type="subcellular location">
    <subcellularLocation>
        <location evidence="1">Cell membrane</location>
        <topology evidence="1">Multi-pass membrane protein</topology>
    </subcellularLocation>
</comment>
<feature type="transmembrane region" description="Helical" evidence="9">
    <location>
        <begin position="364"/>
        <end position="383"/>
    </location>
</feature>
<keyword evidence="3" id="KW-0808">Transferase</keyword>
<keyword evidence="2" id="KW-1003">Cell membrane</keyword>
<evidence type="ECO:0000313" key="10">
    <source>
        <dbReference type="EMBL" id="GES03763.1"/>
    </source>
</evidence>
<evidence type="ECO:0000256" key="1">
    <source>
        <dbReference type="ARBA" id="ARBA00004651"/>
    </source>
</evidence>
<proteinExistence type="inferred from homology"/>
<evidence type="ECO:0000256" key="9">
    <source>
        <dbReference type="SAM" id="Phobius"/>
    </source>
</evidence>
<evidence type="ECO:0000256" key="2">
    <source>
        <dbReference type="ARBA" id="ARBA00022475"/>
    </source>
</evidence>
<dbReference type="Proteomes" id="UP000334990">
    <property type="component" value="Unassembled WGS sequence"/>
</dbReference>
<dbReference type="RefSeq" id="WP_246239227.1">
    <property type="nucleotide sequence ID" value="NZ_BAAABN010000057.1"/>
</dbReference>
<keyword evidence="6 9" id="KW-0472">Membrane</keyword>
<evidence type="ECO:0000256" key="5">
    <source>
        <dbReference type="ARBA" id="ARBA00022989"/>
    </source>
</evidence>
<evidence type="ECO:0000256" key="7">
    <source>
        <dbReference type="ARBA" id="ARBA00024033"/>
    </source>
</evidence>
<feature type="transmembrane region" description="Helical" evidence="9">
    <location>
        <begin position="260"/>
        <end position="278"/>
    </location>
</feature>
<feature type="transmembrane region" description="Helical" evidence="9">
    <location>
        <begin position="323"/>
        <end position="343"/>
    </location>
</feature>
<dbReference type="GO" id="GO:0005886">
    <property type="term" value="C:plasma membrane"/>
    <property type="evidence" value="ECO:0007669"/>
    <property type="project" value="UniProtKB-SubCell"/>
</dbReference>
<evidence type="ECO:0000256" key="3">
    <source>
        <dbReference type="ARBA" id="ARBA00022679"/>
    </source>
</evidence>
<feature type="region of interest" description="Disordered" evidence="8">
    <location>
        <begin position="452"/>
        <end position="503"/>
    </location>
</feature>
<accession>A0A5M3W9B7</accession>
<keyword evidence="5 9" id="KW-1133">Transmembrane helix</keyword>
<feature type="transmembrane region" description="Helical" evidence="9">
    <location>
        <begin position="159"/>
        <end position="188"/>
    </location>
</feature>
<dbReference type="InterPro" id="IPR018584">
    <property type="entry name" value="GT87"/>
</dbReference>
<feature type="transmembrane region" description="Helical" evidence="9">
    <location>
        <begin position="200"/>
        <end position="223"/>
    </location>
</feature>
<reference evidence="10 11" key="1">
    <citation type="submission" date="2019-10" db="EMBL/GenBank/DDBJ databases">
        <title>Whole genome shotgun sequence of Acrocarpospora corrugata NBRC 13972.</title>
        <authorList>
            <person name="Ichikawa N."/>
            <person name="Kimura A."/>
            <person name="Kitahashi Y."/>
            <person name="Komaki H."/>
            <person name="Oguchi A."/>
        </authorList>
    </citation>
    <scope>NUCLEOTIDE SEQUENCE [LARGE SCALE GENOMIC DNA]</scope>
    <source>
        <strain evidence="10 11">NBRC 13972</strain>
    </source>
</reference>
<evidence type="ECO:0000256" key="8">
    <source>
        <dbReference type="SAM" id="MobiDB-lite"/>
    </source>
</evidence>
<organism evidence="10 11">
    <name type="scientific">Acrocarpospora corrugata</name>
    <dbReference type="NCBI Taxonomy" id="35763"/>
    <lineage>
        <taxon>Bacteria</taxon>
        <taxon>Bacillati</taxon>
        <taxon>Actinomycetota</taxon>
        <taxon>Actinomycetes</taxon>
        <taxon>Streptosporangiales</taxon>
        <taxon>Streptosporangiaceae</taxon>
        <taxon>Acrocarpospora</taxon>
    </lineage>
</organism>
<gene>
    <name evidence="10" type="ORF">Acor_58290</name>
</gene>
<keyword evidence="4 9" id="KW-0812">Transmembrane</keyword>
<dbReference type="Pfam" id="PF09594">
    <property type="entry name" value="GT87"/>
    <property type="match status" value="1"/>
</dbReference>
<comment type="caution">
    <text evidence="10">The sequence shown here is derived from an EMBL/GenBank/DDBJ whole genome shotgun (WGS) entry which is preliminary data.</text>
</comment>
<sequence length="503" mass="53795">MPYIPLGVFAVLGAFLAYFWKSACRFGGAWNTGVEQYSNFCYTDIYPLWFARQLSDGKIPYIDNPDVEYPVGIGAIMEFARRLSFNDGVTFYDITVILMGASLVIGVLLMAALAGPTRPWDALWYAIGPGVILCAYINWDLAAGALALGGLLAWARERQYLAGVLLALAVATKFYPLMFIGALFLLAARTGKWVEFGKTLGAAVLTWLLVNVPVMLISFPGWAKFYVFSSERGVDWGGLWFYFQKYNWGFLANGDALNEMAMGTLAILLLGIAVLTVAAPRRPRLAQICFLALAAFMVTNKVWSPQYVLWLVPLAVLARPKWPALAVWQFTEVWYFFAIWLYFVGMDPAHTAEGISDGPYFLAVWARALAVMGLMALVVWDILRPERDLVRKDDIDDQSGGVFDHAPDRFVLFRRPATLASASAAAGTSGAPASDTSASRAFASGAFASGTSVAGTPSAGASTSADLGTSAASGTSASVGPAAPGSSASAVPGVPGAPAAPGE</sequence>
<name>A0A5M3W9B7_9ACTN</name>
<dbReference type="EMBL" id="BLAD01000072">
    <property type="protein sequence ID" value="GES03763.1"/>
    <property type="molecule type" value="Genomic_DNA"/>
</dbReference>
<protein>
    <submittedName>
        <fullName evidence="10">Membrane protein</fullName>
    </submittedName>
</protein>
<evidence type="ECO:0000256" key="4">
    <source>
        <dbReference type="ARBA" id="ARBA00022692"/>
    </source>
</evidence>
<keyword evidence="11" id="KW-1185">Reference proteome</keyword>